<sequence length="132" mass="14806">MTTLTAPNLETLATTHNITITTHTGGNKGRWYSDTHTISLRNNLHPIAYRCTLAHELGHAFCGHDSKAEGWFKERQEREADTWAANLLIGRDEYMDAELIHGSCPGAIALELGVTVHLVNIWATHHKERQPQ</sequence>
<evidence type="ECO:0000259" key="1">
    <source>
        <dbReference type="Pfam" id="PF06114"/>
    </source>
</evidence>
<dbReference type="RefSeq" id="WP_303975043.1">
    <property type="nucleotide sequence ID" value="NZ_CAKZHK010000008.1"/>
</dbReference>
<comment type="caution">
    <text evidence="2">The sequence shown here is derived from an EMBL/GenBank/DDBJ whole genome shotgun (WGS) entry which is preliminary data.</text>
</comment>
<dbReference type="InterPro" id="IPR010359">
    <property type="entry name" value="IrrE_HExxH"/>
</dbReference>
<dbReference type="AlphaFoldDB" id="A0A2W5SRY5"/>
<dbReference type="Gene3D" id="1.10.10.2910">
    <property type="match status" value="1"/>
</dbReference>
<name>A0A2W5SRY5_9CORY</name>
<dbReference type="EMBL" id="QFRA01000006">
    <property type="protein sequence ID" value="PZR05470.1"/>
    <property type="molecule type" value="Genomic_DNA"/>
</dbReference>
<feature type="domain" description="IrrE N-terminal-like" evidence="1">
    <location>
        <begin position="16"/>
        <end position="97"/>
    </location>
</feature>
<gene>
    <name evidence="2" type="ORF">DI525_04090</name>
</gene>
<protein>
    <submittedName>
        <fullName evidence="2">ImmA/IrrE family metallo-endopeptidase</fullName>
    </submittedName>
</protein>
<proteinExistence type="predicted"/>
<evidence type="ECO:0000313" key="3">
    <source>
        <dbReference type="Proteomes" id="UP000249432"/>
    </source>
</evidence>
<accession>A0A2W5SRY5</accession>
<evidence type="ECO:0000313" key="2">
    <source>
        <dbReference type="EMBL" id="PZR05470.1"/>
    </source>
</evidence>
<organism evidence="2 3">
    <name type="scientific">Corynebacterium kroppenstedtii</name>
    <dbReference type="NCBI Taxonomy" id="161879"/>
    <lineage>
        <taxon>Bacteria</taxon>
        <taxon>Bacillati</taxon>
        <taxon>Actinomycetota</taxon>
        <taxon>Actinomycetes</taxon>
        <taxon>Mycobacteriales</taxon>
        <taxon>Corynebacteriaceae</taxon>
        <taxon>Corynebacterium</taxon>
    </lineage>
</organism>
<dbReference type="Pfam" id="PF06114">
    <property type="entry name" value="Peptidase_M78"/>
    <property type="match status" value="1"/>
</dbReference>
<reference evidence="2 3" key="1">
    <citation type="submission" date="2017-08" db="EMBL/GenBank/DDBJ databases">
        <title>Infants hospitalized years apart are colonized by the same room-sourced microbial strains.</title>
        <authorList>
            <person name="Brooks B."/>
            <person name="Olm M.R."/>
            <person name="Firek B.A."/>
            <person name="Baker R."/>
            <person name="Thomas B.C."/>
            <person name="Morowitz M.J."/>
            <person name="Banfield J.F."/>
        </authorList>
    </citation>
    <scope>NUCLEOTIDE SEQUENCE [LARGE SCALE GENOMIC DNA]</scope>
    <source>
        <strain evidence="2">S2_003_000_R1_3</strain>
    </source>
</reference>
<dbReference type="Proteomes" id="UP000249432">
    <property type="component" value="Unassembled WGS sequence"/>
</dbReference>